<dbReference type="PROSITE" id="PS00107">
    <property type="entry name" value="PROTEIN_KINASE_ATP"/>
    <property type="match status" value="1"/>
</dbReference>
<feature type="domain" description="Protein kinase" evidence="7">
    <location>
        <begin position="101"/>
        <end position="405"/>
    </location>
</feature>
<protein>
    <recommendedName>
        <fullName evidence="7">Protein kinase domain-containing protein</fullName>
    </recommendedName>
</protein>
<dbReference type="PROSITE" id="PS00108">
    <property type="entry name" value="PROTEIN_KINASE_ST"/>
    <property type="match status" value="1"/>
</dbReference>
<feature type="region of interest" description="Disordered" evidence="6">
    <location>
        <begin position="564"/>
        <end position="597"/>
    </location>
</feature>
<dbReference type="AlphaFoldDB" id="A0AAW1THT5"/>
<dbReference type="SMART" id="SM00220">
    <property type="entry name" value="S_TKc"/>
    <property type="match status" value="1"/>
</dbReference>
<name>A0AAW1THT5_9CHLO</name>
<reference evidence="8 9" key="1">
    <citation type="journal article" date="2024" name="Nat. Commun.">
        <title>Phylogenomics reveals the evolutionary origins of lichenization in chlorophyte algae.</title>
        <authorList>
            <person name="Puginier C."/>
            <person name="Libourel C."/>
            <person name="Otte J."/>
            <person name="Skaloud P."/>
            <person name="Haon M."/>
            <person name="Grisel S."/>
            <person name="Petersen M."/>
            <person name="Berrin J.G."/>
            <person name="Delaux P.M."/>
            <person name="Dal Grande F."/>
            <person name="Keller J."/>
        </authorList>
    </citation>
    <scope>NUCLEOTIDE SEQUENCE [LARGE SCALE GENOMIC DNA]</scope>
    <source>
        <strain evidence="8 9">SAG 2523</strain>
    </source>
</reference>
<feature type="binding site" evidence="5">
    <location>
        <position position="128"/>
    </location>
    <ligand>
        <name>ATP</name>
        <dbReference type="ChEBI" id="CHEBI:30616"/>
    </ligand>
</feature>
<dbReference type="Gene3D" id="1.10.510.10">
    <property type="entry name" value="Transferase(Phosphotransferase) domain 1"/>
    <property type="match status" value="1"/>
</dbReference>
<accession>A0AAW1THT5</accession>
<evidence type="ECO:0000256" key="1">
    <source>
        <dbReference type="ARBA" id="ARBA00022679"/>
    </source>
</evidence>
<evidence type="ECO:0000259" key="7">
    <source>
        <dbReference type="PROSITE" id="PS50011"/>
    </source>
</evidence>
<evidence type="ECO:0000256" key="5">
    <source>
        <dbReference type="PROSITE-ProRule" id="PRU10141"/>
    </source>
</evidence>
<dbReference type="InterPro" id="IPR017441">
    <property type="entry name" value="Protein_kinase_ATP_BS"/>
</dbReference>
<proteinExistence type="predicted"/>
<feature type="region of interest" description="Disordered" evidence="6">
    <location>
        <begin position="81"/>
        <end position="100"/>
    </location>
</feature>
<sequence>MVDCQKWPGQQSMKRPGIWTCKRCAVHKVAHDHGQHRQAHFPEGLLGSSGAIPQEMDNFISDLLRSSSSCMMSPQVAQLTEQASERSAGRNSEGAAETEPREDFQILGQGAYGVVYAARVNDREVAVKVQASCVAAAEVKGLIATATCRYCLRLVGFYTEDIIDGCASISGIKIPEGDTLWSVLTPQQENGALDVFINNHIAQRPLPFNIVESWSLQLVSAMNDLSRLNLAHNDLKPANVLINEMADLAVADMGGLQQGIVAPRSATQQPSIVTQGYCPPEYWREEATIGFENDAWAVGATIFEVVTGIALFQTEDQVLSLVQNHELLEKEIDEKLGMLAYRYPGIEAARVGRFKQVLKELLLPEAAQRIGGPWGRSFAELEQELTGPNFDWRHSVDQATFELYMAGEQGTPAAAACPTAAPAAHKMLDALAAMESAQMVPESMAAATPYVQNGLVPSPCGAWPEQPLVFSADCGFCSSNGDLPSPRHAAASMQQPPLTLRAVAHMDPDLSGSDRVLDPAALSQQGSHAPAFTNRLLPRPALALRLLSVCQASTVTVRRDHVAHGQTSRWSSLQTAESAAQPASSRLPAPQTQPNLPMKEAAAGSMQLCAAVSDRLIPSTLPQIAHSR</sequence>
<dbReference type="PANTHER" id="PTHR24055">
    <property type="entry name" value="MITOGEN-ACTIVATED PROTEIN KINASE"/>
    <property type="match status" value="1"/>
</dbReference>
<feature type="compositionally biased region" description="Polar residues" evidence="6">
    <location>
        <begin position="565"/>
        <end position="595"/>
    </location>
</feature>
<dbReference type="InterPro" id="IPR008271">
    <property type="entry name" value="Ser/Thr_kinase_AS"/>
</dbReference>
<keyword evidence="9" id="KW-1185">Reference proteome</keyword>
<dbReference type="Gene3D" id="3.30.200.20">
    <property type="entry name" value="Phosphorylase Kinase, domain 1"/>
    <property type="match status" value="1"/>
</dbReference>
<dbReference type="EMBL" id="JALJOV010000045">
    <property type="protein sequence ID" value="KAK9868097.1"/>
    <property type="molecule type" value="Genomic_DNA"/>
</dbReference>
<keyword evidence="2 5" id="KW-0547">Nucleotide-binding</keyword>
<dbReference type="InterPro" id="IPR050117">
    <property type="entry name" value="MAPK"/>
</dbReference>
<dbReference type="PROSITE" id="PS50011">
    <property type="entry name" value="PROTEIN_KINASE_DOM"/>
    <property type="match status" value="1"/>
</dbReference>
<organism evidence="8 9">
    <name type="scientific">Apatococcus fuscideae</name>
    <dbReference type="NCBI Taxonomy" id="2026836"/>
    <lineage>
        <taxon>Eukaryota</taxon>
        <taxon>Viridiplantae</taxon>
        <taxon>Chlorophyta</taxon>
        <taxon>core chlorophytes</taxon>
        <taxon>Trebouxiophyceae</taxon>
        <taxon>Chlorellales</taxon>
        <taxon>Chlorellaceae</taxon>
        <taxon>Apatococcus</taxon>
    </lineage>
</organism>
<dbReference type="GO" id="GO:0004672">
    <property type="term" value="F:protein kinase activity"/>
    <property type="evidence" value="ECO:0007669"/>
    <property type="project" value="InterPro"/>
</dbReference>
<dbReference type="Proteomes" id="UP001485043">
    <property type="component" value="Unassembled WGS sequence"/>
</dbReference>
<keyword evidence="1" id="KW-0808">Transferase</keyword>
<dbReference type="GO" id="GO:0005524">
    <property type="term" value="F:ATP binding"/>
    <property type="evidence" value="ECO:0007669"/>
    <property type="project" value="UniProtKB-UniRule"/>
</dbReference>
<evidence type="ECO:0000256" key="6">
    <source>
        <dbReference type="SAM" id="MobiDB-lite"/>
    </source>
</evidence>
<keyword evidence="3" id="KW-0418">Kinase</keyword>
<evidence type="ECO:0000313" key="9">
    <source>
        <dbReference type="Proteomes" id="UP001485043"/>
    </source>
</evidence>
<evidence type="ECO:0000256" key="3">
    <source>
        <dbReference type="ARBA" id="ARBA00022777"/>
    </source>
</evidence>
<comment type="caution">
    <text evidence="8">The sequence shown here is derived from an EMBL/GenBank/DDBJ whole genome shotgun (WGS) entry which is preliminary data.</text>
</comment>
<keyword evidence="4 5" id="KW-0067">ATP-binding</keyword>
<evidence type="ECO:0000256" key="4">
    <source>
        <dbReference type="ARBA" id="ARBA00022840"/>
    </source>
</evidence>
<dbReference type="Pfam" id="PF00069">
    <property type="entry name" value="Pkinase"/>
    <property type="match status" value="1"/>
</dbReference>
<dbReference type="InterPro" id="IPR000719">
    <property type="entry name" value="Prot_kinase_dom"/>
</dbReference>
<gene>
    <name evidence="8" type="ORF">WJX84_002891</name>
</gene>
<dbReference type="InterPro" id="IPR011009">
    <property type="entry name" value="Kinase-like_dom_sf"/>
</dbReference>
<dbReference type="SUPFAM" id="SSF56112">
    <property type="entry name" value="Protein kinase-like (PK-like)"/>
    <property type="match status" value="1"/>
</dbReference>
<evidence type="ECO:0000256" key="2">
    <source>
        <dbReference type="ARBA" id="ARBA00022741"/>
    </source>
</evidence>
<evidence type="ECO:0000313" key="8">
    <source>
        <dbReference type="EMBL" id="KAK9868097.1"/>
    </source>
</evidence>